<organism evidence="8 9">
    <name type="scientific">Natronincola peptidivorans</name>
    <dbReference type="NCBI Taxonomy" id="426128"/>
    <lineage>
        <taxon>Bacteria</taxon>
        <taxon>Bacillati</taxon>
        <taxon>Bacillota</taxon>
        <taxon>Clostridia</taxon>
        <taxon>Peptostreptococcales</taxon>
        <taxon>Natronincolaceae</taxon>
        <taxon>Natronincola</taxon>
    </lineage>
</organism>
<dbReference type="Pfam" id="PF06081">
    <property type="entry name" value="ArAE_1"/>
    <property type="match status" value="1"/>
</dbReference>
<dbReference type="InterPro" id="IPR010343">
    <property type="entry name" value="ArAE_1"/>
</dbReference>
<evidence type="ECO:0000256" key="1">
    <source>
        <dbReference type="ARBA" id="ARBA00004651"/>
    </source>
</evidence>
<accession>A0A1I0B5D7</accession>
<evidence type="ECO:0000256" key="7">
    <source>
        <dbReference type="SAM" id="Phobius"/>
    </source>
</evidence>
<evidence type="ECO:0000256" key="2">
    <source>
        <dbReference type="ARBA" id="ARBA00022475"/>
    </source>
</evidence>
<dbReference type="PANTHER" id="PTHR40064:SF1">
    <property type="entry name" value="MEMBRANE PROTEIN"/>
    <property type="match status" value="1"/>
</dbReference>
<reference evidence="8 9" key="1">
    <citation type="submission" date="2016-10" db="EMBL/GenBank/DDBJ databases">
        <authorList>
            <person name="de Groot N.N."/>
        </authorList>
    </citation>
    <scope>NUCLEOTIDE SEQUENCE [LARGE SCALE GENOMIC DNA]</scope>
    <source>
        <strain evidence="8 9">DSM 18979</strain>
    </source>
</reference>
<sequence>MKIGLRTIKTGIAVTLSLLVSNILGIESPFYAAIAAIIVMQPTVSDSWKIGVNRLLGTMIGAAVGVAFVSISPGNPLLGGVGVIVLILATNKLNWKESISMGGVVFVGIFINAEGGYLNYALHRLLDTSVGIIVAVVVNYTIYPPTFDDKVVDETKQISKNILNYYVKTLEMLLLEDEENIDLLQEQILEIEKELELSEELLALKKKEERIMFQGGITYKEMVMTLNLEKETFQHLRNMQNVLQKGIHKEVVNIVLEDIYKVKCAIKQLQHKEKDLCELYKENDEKETINLNYIIKDIKKAKIHLKNNETINDYPTEEVVKMLVFLYNLEEALLKFNMVISC</sequence>
<gene>
    <name evidence="8" type="ORF">SAMN05660297_01219</name>
</gene>
<dbReference type="Proteomes" id="UP000199568">
    <property type="component" value="Unassembled WGS sequence"/>
</dbReference>
<dbReference type="STRING" id="426128.SAMN05660297_01219"/>
<dbReference type="PANTHER" id="PTHR40064">
    <property type="entry name" value="MEMBRANE PROTEIN-RELATED"/>
    <property type="match status" value="1"/>
</dbReference>
<feature type="coiled-coil region" evidence="6">
    <location>
        <begin position="167"/>
        <end position="208"/>
    </location>
</feature>
<dbReference type="RefSeq" id="WP_244272650.1">
    <property type="nucleotide sequence ID" value="NZ_FOHU01000003.1"/>
</dbReference>
<feature type="transmembrane region" description="Helical" evidence="7">
    <location>
        <begin position="99"/>
        <end position="118"/>
    </location>
</feature>
<comment type="subcellular location">
    <subcellularLocation>
        <location evidence="1">Cell membrane</location>
        <topology evidence="1">Multi-pass membrane protein</topology>
    </subcellularLocation>
</comment>
<keyword evidence="2" id="KW-1003">Cell membrane</keyword>
<evidence type="ECO:0000256" key="3">
    <source>
        <dbReference type="ARBA" id="ARBA00022692"/>
    </source>
</evidence>
<evidence type="ECO:0000256" key="4">
    <source>
        <dbReference type="ARBA" id="ARBA00022989"/>
    </source>
</evidence>
<keyword evidence="9" id="KW-1185">Reference proteome</keyword>
<evidence type="ECO:0000256" key="6">
    <source>
        <dbReference type="SAM" id="Coils"/>
    </source>
</evidence>
<dbReference type="InterPro" id="IPR052984">
    <property type="entry name" value="UPF0421"/>
</dbReference>
<keyword evidence="4 7" id="KW-1133">Transmembrane helix</keyword>
<evidence type="ECO:0000313" key="8">
    <source>
        <dbReference type="EMBL" id="SET01986.1"/>
    </source>
</evidence>
<dbReference type="AlphaFoldDB" id="A0A1I0B5D7"/>
<evidence type="ECO:0000256" key="5">
    <source>
        <dbReference type="ARBA" id="ARBA00023136"/>
    </source>
</evidence>
<keyword evidence="3 7" id="KW-0812">Transmembrane</keyword>
<keyword evidence="6" id="KW-0175">Coiled coil</keyword>
<proteinExistence type="predicted"/>
<keyword evidence="5 7" id="KW-0472">Membrane</keyword>
<dbReference type="EMBL" id="FOHU01000003">
    <property type="protein sequence ID" value="SET01986.1"/>
    <property type="molecule type" value="Genomic_DNA"/>
</dbReference>
<protein>
    <submittedName>
        <fullName evidence="8">Uncharacterized membrane protein YgaE, UPF0421/DUF939 family</fullName>
    </submittedName>
</protein>
<dbReference type="GO" id="GO:0005886">
    <property type="term" value="C:plasma membrane"/>
    <property type="evidence" value="ECO:0007669"/>
    <property type="project" value="UniProtKB-SubCell"/>
</dbReference>
<name>A0A1I0B5D7_9FIRM</name>
<evidence type="ECO:0000313" key="9">
    <source>
        <dbReference type="Proteomes" id="UP000199568"/>
    </source>
</evidence>
<feature type="transmembrane region" description="Helical" evidence="7">
    <location>
        <begin position="51"/>
        <end position="69"/>
    </location>
</feature>
<feature type="transmembrane region" description="Helical" evidence="7">
    <location>
        <begin position="12"/>
        <end position="39"/>
    </location>
</feature>